<keyword evidence="7 12" id="KW-0863">Zinc-finger</keyword>
<dbReference type="SMART" id="SM00400">
    <property type="entry name" value="ZnF_CHCC"/>
    <property type="match status" value="1"/>
</dbReference>
<dbReference type="CDD" id="cd03364">
    <property type="entry name" value="TOPRIM_DnaG_primases"/>
    <property type="match status" value="1"/>
</dbReference>
<dbReference type="Proteomes" id="UP001156706">
    <property type="component" value="Unassembled WGS sequence"/>
</dbReference>
<comment type="similarity">
    <text evidence="12 13">Belongs to the DnaG primase family.</text>
</comment>
<evidence type="ECO:0000313" key="16">
    <source>
        <dbReference type="EMBL" id="GLR14356.1"/>
    </source>
</evidence>
<dbReference type="Gene3D" id="3.40.1360.10">
    <property type="match status" value="1"/>
</dbReference>
<sequence length="630" mass="70056">MALIPEEFVQDLLNRLDIVEVVERYLPLKKAGQNYAACCPFHKEKSPSFTVSPTKQFYHCFGCGVHGSAIGFVMEHEGLSFPDAVEKLAESVGMQLPKSEGRSNDGPRRIQQTSLVDLNTRAMHYYREQLKASPRAIDYLKRRGLSGQIAARFGLGYAPDNWHPLAECFSDYATNAQLNEVGLVIDHADSGRRYDRFRDRVVFPIMDGKSQVIGFGGRIIDQGEPKYLNSPETPLFQKGLELYGLPQARQAIRASNRVLVVEGYMDVVALAQLGVEYSVATLGTACTPEHVKKLMRLADQVVFSFDGDKAGRRAAWRALENSLALANDGKTLSFLFLPQEHDPDSYIREFGKDAFETLIEREALGLVAFMCRELASQVDLDSDEGKAKLMHLAKPLVEQIKAPALGILLRKKLAEMAGMDGGEAAQLLGGVAYAPQQGQAARPNKQEWGNKKKPWNKDGGGFNGERGSWKGRDQENRGAPPPDGPRETRDLAFELLQLLVVAPKYALELPQQALPANPHNPTQKAIVRLVDYVCEQAQPPASGHLLEALRGDDSHAVLNKAFVKSRDSYREGEDAVLGQAWKFALERYLLMMEKPRAAQRLAELARLDFGSMTQEERDEYGRLTMLGRKT</sequence>
<evidence type="ECO:0000256" key="10">
    <source>
        <dbReference type="ARBA" id="ARBA00023125"/>
    </source>
</evidence>
<name>A0ABQ5YM50_9NEIS</name>
<dbReference type="EC" id="2.7.7.101" evidence="12"/>
<comment type="function">
    <text evidence="12 13">RNA polymerase that catalyzes the synthesis of short RNA molecules used as primers for DNA polymerase during DNA replication.</text>
</comment>
<keyword evidence="6 12" id="KW-0479">Metal-binding</keyword>
<feature type="domain" description="Toprim" evidence="15">
    <location>
        <begin position="256"/>
        <end position="338"/>
    </location>
</feature>
<evidence type="ECO:0000256" key="1">
    <source>
        <dbReference type="ARBA" id="ARBA00022478"/>
    </source>
</evidence>
<dbReference type="Pfam" id="PF10410">
    <property type="entry name" value="DnaB_bind"/>
    <property type="match status" value="1"/>
</dbReference>
<dbReference type="SUPFAM" id="SSF117023">
    <property type="entry name" value="DNA primase DnaG, C-terminal domain"/>
    <property type="match status" value="1"/>
</dbReference>
<dbReference type="SUPFAM" id="SSF57783">
    <property type="entry name" value="Zinc beta-ribbon"/>
    <property type="match status" value="1"/>
</dbReference>
<dbReference type="InterPro" id="IPR030846">
    <property type="entry name" value="DnaG_bac"/>
</dbReference>
<evidence type="ECO:0000256" key="14">
    <source>
        <dbReference type="SAM" id="MobiDB-lite"/>
    </source>
</evidence>
<comment type="caution">
    <text evidence="16">The sequence shown here is derived from an EMBL/GenBank/DDBJ whole genome shotgun (WGS) entry which is preliminary data.</text>
</comment>
<organism evidence="16 17">
    <name type="scientific">Chitinimonas prasina</name>
    <dbReference type="NCBI Taxonomy" id="1434937"/>
    <lineage>
        <taxon>Bacteria</taxon>
        <taxon>Pseudomonadati</taxon>
        <taxon>Pseudomonadota</taxon>
        <taxon>Betaproteobacteria</taxon>
        <taxon>Neisseriales</taxon>
        <taxon>Chitinibacteraceae</taxon>
        <taxon>Chitinimonas</taxon>
    </lineage>
</organism>
<comment type="cofactor">
    <cofactor evidence="12 13">
        <name>Zn(2+)</name>
        <dbReference type="ChEBI" id="CHEBI:29105"/>
    </cofactor>
    <text evidence="12 13">Binds 1 zinc ion per monomer.</text>
</comment>
<dbReference type="PANTHER" id="PTHR30313:SF2">
    <property type="entry name" value="DNA PRIMASE"/>
    <property type="match status" value="1"/>
</dbReference>
<evidence type="ECO:0000259" key="15">
    <source>
        <dbReference type="PROSITE" id="PS50880"/>
    </source>
</evidence>
<dbReference type="Pfam" id="PF13155">
    <property type="entry name" value="Toprim_2"/>
    <property type="match status" value="1"/>
</dbReference>
<feature type="region of interest" description="Disordered" evidence="14">
    <location>
        <begin position="438"/>
        <end position="488"/>
    </location>
</feature>
<dbReference type="InterPro" id="IPR006171">
    <property type="entry name" value="TOPRIM_dom"/>
</dbReference>
<dbReference type="InterPro" id="IPR019475">
    <property type="entry name" value="DNA_primase_DnaB-bd"/>
</dbReference>
<dbReference type="InterPro" id="IPR013173">
    <property type="entry name" value="DNA_primase_DnaG_DnaB-bd_dom"/>
</dbReference>
<keyword evidence="10 12" id="KW-0238">DNA-binding</keyword>
<keyword evidence="9" id="KW-0460">Magnesium</keyword>
<proteinExistence type="inferred from homology"/>
<evidence type="ECO:0000256" key="6">
    <source>
        <dbReference type="ARBA" id="ARBA00022723"/>
    </source>
</evidence>
<dbReference type="InterPro" id="IPR002694">
    <property type="entry name" value="Znf_CHC2"/>
</dbReference>
<evidence type="ECO:0000256" key="11">
    <source>
        <dbReference type="ARBA" id="ARBA00023163"/>
    </source>
</evidence>
<evidence type="ECO:0000256" key="13">
    <source>
        <dbReference type="PIRNR" id="PIRNR002811"/>
    </source>
</evidence>
<evidence type="ECO:0000256" key="12">
    <source>
        <dbReference type="HAMAP-Rule" id="MF_00974"/>
    </source>
</evidence>
<evidence type="ECO:0000256" key="9">
    <source>
        <dbReference type="ARBA" id="ARBA00022842"/>
    </source>
</evidence>
<dbReference type="PANTHER" id="PTHR30313">
    <property type="entry name" value="DNA PRIMASE"/>
    <property type="match status" value="1"/>
</dbReference>
<evidence type="ECO:0000256" key="8">
    <source>
        <dbReference type="ARBA" id="ARBA00022833"/>
    </source>
</evidence>
<dbReference type="EMBL" id="BSOG01000004">
    <property type="protein sequence ID" value="GLR14356.1"/>
    <property type="molecule type" value="Genomic_DNA"/>
</dbReference>
<keyword evidence="3 12" id="KW-0808">Transferase</keyword>
<dbReference type="Gene3D" id="1.10.860.10">
    <property type="entry name" value="DNAb Helicase, Chain A"/>
    <property type="match status" value="1"/>
</dbReference>
<dbReference type="PIRSF" id="PIRSF002811">
    <property type="entry name" value="DnaG"/>
    <property type="match status" value="1"/>
</dbReference>
<dbReference type="NCBIfam" id="TIGR01391">
    <property type="entry name" value="dnaG"/>
    <property type="match status" value="1"/>
</dbReference>
<dbReference type="HAMAP" id="MF_00974">
    <property type="entry name" value="DNA_primase_DnaG"/>
    <property type="match status" value="1"/>
</dbReference>
<dbReference type="Gene3D" id="1.20.50.20">
    <property type="entry name" value="DnaG, RNA polymerase domain, helical bundle"/>
    <property type="match status" value="1"/>
</dbReference>
<dbReference type="InterPro" id="IPR006295">
    <property type="entry name" value="DNA_primase_DnaG"/>
</dbReference>
<keyword evidence="17" id="KW-1185">Reference proteome</keyword>
<dbReference type="RefSeq" id="WP_308447057.1">
    <property type="nucleotide sequence ID" value="NZ_BSOG01000004.1"/>
</dbReference>
<keyword evidence="11 12" id="KW-0804">Transcription</keyword>
<evidence type="ECO:0000256" key="3">
    <source>
        <dbReference type="ARBA" id="ARBA00022679"/>
    </source>
</evidence>
<reference evidence="17" key="1">
    <citation type="journal article" date="2019" name="Int. J. Syst. Evol. Microbiol.">
        <title>The Global Catalogue of Microorganisms (GCM) 10K type strain sequencing project: providing services to taxonomists for standard genome sequencing and annotation.</title>
        <authorList>
            <consortium name="The Broad Institute Genomics Platform"/>
            <consortium name="The Broad Institute Genome Sequencing Center for Infectious Disease"/>
            <person name="Wu L."/>
            <person name="Ma J."/>
        </authorList>
    </citation>
    <scope>NUCLEOTIDE SEQUENCE [LARGE SCALE GENOMIC DNA]</scope>
    <source>
        <strain evidence="17">NBRC 110044</strain>
    </source>
</reference>
<dbReference type="Gene3D" id="3.90.980.10">
    <property type="entry name" value="DNA primase, catalytic core, N-terminal domain"/>
    <property type="match status" value="1"/>
</dbReference>
<dbReference type="Pfam" id="PF01807">
    <property type="entry name" value="Zn_ribbon_DnaG"/>
    <property type="match status" value="1"/>
</dbReference>
<dbReference type="Pfam" id="PF08278">
    <property type="entry name" value="DnaG_DnaB_bind"/>
    <property type="match status" value="1"/>
</dbReference>
<dbReference type="PROSITE" id="PS50880">
    <property type="entry name" value="TOPRIM"/>
    <property type="match status" value="1"/>
</dbReference>
<protein>
    <recommendedName>
        <fullName evidence="12 13">DNA primase</fullName>
        <ecNumber evidence="12">2.7.7.101</ecNumber>
    </recommendedName>
</protein>
<feature type="compositionally biased region" description="Basic and acidic residues" evidence="14">
    <location>
        <begin position="467"/>
        <end position="476"/>
    </location>
</feature>
<evidence type="ECO:0000313" key="17">
    <source>
        <dbReference type="Proteomes" id="UP001156706"/>
    </source>
</evidence>
<keyword evidence="2 12" id="KW-0639">Primosome</keyword>
<accession>A0ABQ5YM50</accession>
<dbReference type="InterPro" id="IPR016136">
    <property type="entry name" value="DNA_helicase_N/primase_C"/>
</dbReference>
<keyword evidence="4 12" id="KW-0548">Nucleotidyltransferase</keyword>
<dbReference type="InterPro" id="IPR037068">
    <property type="entry name" value="DNA_primase_core_N_sf"/>
</dbReference>
<dbReference type="InterPro" id="IPR050219">
    <property type="entry name" value="DnaG_primase"/>
</dbReference>
<gene>
    <name evidence="12" type="primary">dnaG</name>
    <name evidence="16" type="ORF">GCM10007907_31460</name>
</gene>
<dbReference type="Gene3D" id="3.90.580.10">
    <property type="entry name" value="Zinc finger, CHC2-type domain"/>
    <property type="match status" value="1"/>
</dbReference>
<dbReference type="InterPro" id="IPR036977">
    <property type="entry name" value="DNA_primase_Znf_CHC2"/>
</dbReference>
<feature type="zinc finger region" description="CHC2-type" evidence="12">
    <location>
        <begin position="39"/>
        <end position="63"/>
    </location>
</feature>
<dbReference type="SUPFAM" id="SSF56731">
    <property type="entry name" value="DNA primase core"/>
    <property type="match status" value="1"/>
</dbReference>
<evidence type="ECO:0000256" key="5">
    <source>
        <dbReference type="ARBA" id="ARBA00022705"/>
    </source>
</evidence>
<comment type="subunit">
    <text evidence="12">Monomer. Interacts with DnaB.</text>
</comment>
<keyword evidence="8 12" id="KW-0862">Zinc</keyword>
<dbReference type="InterPro" id="IPR034151">
    <property type="entry name" value="TOPRIM_DnaG_bac"/>
</dbReference>
<keyword evidence="5 12" id="KW-0235">DNA replication</keyword>
<dbReference type="InterPro" id="IPR013264">
    <property type="entry name" value="DNAG_N"/>
</dbReference>
<comment type="domain">
    <text evidence="12">Contains an N-terminal zinc-binding domain, a central core domain that contains the primase activity, and a C-terminal DnaB-binding domain.</text>
</comment>
<evidence type="ECO:0000256" key="4">
    <source>
        <dbReference type="ARBA" id="ARBA00022695"/>
    </source>
</evidence>
<dbReference type="SMART" id="SM00493">
    <property type="entry name" value="TOPRIM"/>
    <property type="match status" value="1"/>
</dbReference>
<evidence type="ECO:0000256" key="2">
    <source>
        <dbReference type="ARBA" id="ARBA00022515"/>
    </source>
</evidence>
<dbReference type="Pfam" id="PF08275">
    <property type="entry name" value="DNAG_N"/>
    <property type="match status" value="1"/>
</dbReference>
<evidence type="ECO:0000256" key="7">
    <source>
        <dbReference type="ARBA" id="ARBA00022771"/>
    </source>
</evidence>
<keyword evidence="1 12" id="KW-0240">DNA-directed RNA polymerase</keyword>
<comment type="catalytic activity">
    <reaction evidence="12">
        <text>ssDNA + n NTP = ssDNA/pppN(pN)n-1 hybrid + (n-1) diphosphate.</text>
        <dbReference type="EC" id="2.7.7.101"/>
    </reaction>
</comment>